<dbReference type="EMBL" id="JARLKY010000072">
    <property type="protein sequence ID" value="MEC0230506.1"/>
    <property type="molecule type" value="Genomic_DNA"/>
</dbReference>
<feature type="compositionally biased region" description="Basic and acidic residues" evidence="1">
    <location>
        <begin position="1"/>
        <end position="11"/>
    </location>
</feature>
<name>A0ABU6G984_9BACL</name>
<evidence type="ECO:0008006" key="4">
    <source>
        <dbReference type="Google" id="ProtNLM"/>
    </source>
</evidence>
<comment type="caution">
    <text evidence="2">The sequence shown here is derived from an EMBL/GenBank/DDBJ whole genome shotgun (WGS) entry which is preliminary data.</text>
</comment>
<evidence type="ECO:0000313" key="2">
    <source>
        <dbReference type="EMBL" id="MEC0230506.1"/>
    </source>
</evidence>
<keyword evidence="3" id="KW-1185">Reference proteome</keyword>
<organism evidence="2 3">
    <name type="scientific">Paenibacillus alba</name>
    <dbReference type="NCBI Taxonomy" id="1197127"/>
    <lineage>
        <taxon>Bacteria</taxon>
        <taxon>Bacillati</taxon>
        <taxon>Bacillota</taxon>
        <taxon>Bacilli</taxon>
        <taxon>Bacillales</taxon>
        <taxon>Paenibacillaceae</taxon>
        <taxon>Paenibacillus</taxon>
    </lineage>
</organism>
<gene>
    <name evidence="2" type="ORF">P4I72_25575</name>
</gene>
<dbReference type="RefSeq" id="WP_158082052.1">
    <property type="nucleotide sequence ID" value="NZ_JABMKZ010000003.1"/>
</dbReference>
<reference evidence="2 3" key="1">
    <citation type="submission" date="2023-03" db="EMBL/GenBank/DDBJ databases">
        <title>Bacillus Genome Sequencing.</title>
        <authorList>
            <person name="Dunlap C."/>
        </authorList>
    </citation>
    <scope>NUCLEOTIDE SEQUENCE [LARGE SCALE GENOMIC DNA]</scope>
    <source>
        <strain evidence="2 3">BD-533</strain>
    </source>
</reference>
<evidence type="ECO:0000256" key="1">
    <source>
        <dbReference type="SAM" id="MobiDB-lite"/>
    </source>
</evidence>
<sequence length="54" mass="6183">MDKSHYFDHVCNDTIPTKPDEEDTTPTDMVSEAVEEIMDNVKEAFSTEDSEDDK</sequence>
<proteinExistence type="predicted"/>
<evidence type="ECO:0000313" key="3">
    <source>
        <dbReference type="Proteomes" id="UP001338137"/>
    </source>
</evidence>
<dbReference type="Proteomes" id="UP001338137">
    <property type="component" value="Unassembled WGS sequence"/>
</dbReference>
<protein>
    <recommendedName>
        <fullName evidence="4">DUF4025 domain-containing protein</fullName>
    </recommendedName>
</protein>
<accession>A0ABU6G984</accession>
<feature type="region of interest" description="Disordered" evidence="1">
    <location>
        <begin position="1"/>
        <end position="28"/>
    </location>
</feature>